<comment type="similarity">
    <text evidence="3">Belongs to the nucleoside phosphorylase PpnP family.</text>
</comment>
<comment type="catalytic activity">
    <reaction evidence="3">
        <text>a purine D-ribonucleoside + phosphate = a purine nucleobase + alpha-D-ribose 1-phosphate</text>
        <dbReference type="Rhea" id="RHEA:19805"/>
        <dbReference type="ChEBI" id="CHEBI:26386"/>
        <dbReference type="ChEBI" id="CHEBI:43474"/>
        <dbReference type="ChEBI" id="CHEBI:57720"/>
        <dbReference type="ChEBI" id="CHEBI:142355"/>
        <dbReference type="EC" id="2.4.2.1"/>
    </reaction>
</comment>
<dbReference type="GO" id="GO:0004850">
    <property type="term" value="F:uridine phosphorylase activity"/>
    <property type="evidence" value="ECO:0007669"/>
    <property type="project" value="RHEA"/>
</dbReference>
<dbReference type="GO" id="GO:0047975">
    <property type="term" value="F:guanosine phosphorylase activity"/>
    <property type="evidence" value="ECO:0007669"/>
    <property type="project" value="RHEA"/>
</dbReference>
<dbReference type="EC" id="2.4.2.1" evidence="3"/>
<dbReference type="SUPFAM" id="SSF51182">
    <property type="entry name" value="RmlC-like cupins"/>
    <property type="match status" value="1"/>
</dbReference>
<dbReference type="HAMAP" id="MF_01537">
    <property type="entry name" value="Nucleos_phosphorylase_PpnP"/>
    <property type="match status" value="1"/>
</dbReference>
<proteinExistence type="inferred from homology"/>
<dbReference type="InterPro" id="IPR014710">
    <property type="entry name" value="RmlC-like_jellyroll"/>
</dbReference>
<comment type="catalytic activity">
    <reaction evidence="3">
        <text>inosine + phosphate = alpha-D-ribose 1-phosphate + hypoxanthine</text>
        <dbReference type="Rhea" id="RHEA:27646"/>
        <dbReference type="ChEBI" id="CHEBI:17368"/>
        <dbReference type="ChEBI" id="CHEBI:17596"/>
        <dbReference type="ChEBI" id="CHEBI:43474"/>
        <dbReference type="ChEBI" id="CHEBI:57720"/>
        <dbReference type="EC" id="2.4.2.1"/>
    </reaction>
</comment>
<keyword evidence="1 3" id="KW-0328">Glycosyltransferase</keyword>
<evidence type="ECO:0000256" key="2">
    <source>
        <dbReference type="ARBA" id="ARBA00022679"/>
    </source>
</evidence>
<name>A0A4P5PFG3_9ENTE</name>
<dbReference type="RefSeq" id="WP_146623393.1">
    <property type="nucleotide sequence ID" value="NZ_BJCC01000025.1"/>
</dbReference>
<dbReference type="EMBL" id="BJCC01000025">
    <property type="protein sequence ID" value="GCF94988.1"/>
    <property type="molecule type" value="Genomic_DNA"/>
</dbReference>
<dbReference type="Gene3D" id="2.60.120.10">
    <property type="entry name" value="Jelly Rolls"/>
    <property type="match status" value="1"/>
</dbReference>
<keyword evidence="5" id="KW-1185">Reference proteome</keyword>
<dbReference type="AlphaFoldDB" id="A0A4P5PFG3"/>
<protein>
    <recommendedName>
        <fullName evidence="3">Pyrimidine/purine nucleoside phosphorylase</fullName>
        <ecNumber evidence="3">2.4.2.1</ecNumber>
        <ecNumber evidence="3">2.4.2.2</ecNumber>
    </recommendedName>
    <alternativeName>
        <fullName evidence="3">Adenosine phosphorylase</fullName>
    </alternativeName>
    <alternativeName>
        <fullName evidence="3">Cytidine phosphorylase</fullName>
    </alternativeName>
    <alternativeName>
        <fullName evidence="3">Guanosine phosphorylase</fullName>
    </alternativeName>
    <alternativeName>
        <fullName evidence="3">Inosine phosphorylase</fullName>
    </alternativeName>
    <alternativeName>
        <fullName evidence="3">Thymidine phosphorylase</fullName>
    </alternativeName>
    <alternativeName>
        <fullName evidence="3">Uridine phosphorylase</fullName>
    </alternativeName>
    <alternativeName>
        <fullName evidence="3">Xanthosine phosphorylase</fullName>
    </alternativeName>
</protein>
<dbReference type="EC" id="2.4.2.2" evidence="3"/>
<dbReference type="GO" id="GO:0009032">
    <property type="term" value="F:thymidine phosphorylase activity"/>
    <property type="evidence" value="ECO:0007669"/>
    <property type="project" value="RHEA"/>
</dbReference>
<dbReference type="CDD" id="cd20296">
    <property type="entry name" value="cupin_PpnP-like"/>
    <property type="match status" value="1"/>
</dbReference>
<dbReference type="GO" id="GO:0004731">
    <property type="term" value="F:purine-nucleoside phosphorylase activity"/>
    <property type="evidence" value="ECO:0007669"/>
    <property type="project" value="UniProtKB-UniRule"/>
</dbReference>
<dbReference type="PANTHER" id="PTHR36540:SF1">
    <property type="entry name" value="PYRIMIDINE_PURINE NUCLEOSIDE PHOSPHORYLASE"/>
    <property type="match status" value="1"/>
</dbReference>
<reference evidence="5" key="1">
    <citation type="submission" date="2019-02" db="EMBL/GenBank/DDBJ databases">
        <title>Draft genome sequence of Enterococcus sp. Gos25-1.</title>
        <authorList>
            <person name="Tanaka N."/>
            <person name="Shiwa Y."/>
            <person name="Fujita N."/>
        </authorList>
    </citation>
    <scope>NUCLEOTIDE SEQUENCE [LARGE SCALE GENOMIC DNA]</scope>
    <source>
        <strain evidence="5">Gos25-1</strain>
    </source>
</reference>
<sequence>MFKNVNAETKANIYFDGKVTSRTLYLADGQRVTLGFMLPGEYTFGTNEMERMVVTQGTMTVLLPNQKEWLTISASEEFIVPANSEFQVKVATYADYTCSYLSEE</sequence>
<comment type="catalytic activity">
    <reaction evidence="3">
        <text>cytidine + phosphate = cytosine + alpha-D-ribose 1-phosphate</text>
        <dbReference type="Rhea" id="RHEA:52540"/>
        <dbReference type="ChEBI" id="CHEBI:16040"/>
        <dbReference type="ChEBI" id="CHEBI:17562"/>
        <dbReference type="ChEBI" id="CHEBI:43474"/>
        <dbReference type="ChEBI" id="CHEBI:57720"/>
        <dbReference type="EC" id="2.4.2.2"/>
    </reaction>
</comment>
<dbReference type="GO" id="GO:0005829">
    <property type="term" value="C:cytosol"/>
    <property type="evidence" value="ECO:0007669"/>
    <property type="project" value="TreeGrafter"/>
</dbReference>
<accession>A0A4P5PFG3</accession>
<comment type="catalytic activity">
    <reaction evidence="3">
        <text>adenosine + phosphate = alpha-D-ribose 1-phosphate + adenine</text>
        <dbReference type="Rhea" id="RHEA:27642"/>
        <dbReference type="ChEBI" id="CHEBI:16335"/>
        <dbReference type="ChEBI" id="CHEBI:16708"/>
        <dbReference type="ChEBI" id="CHEBI:43474"/>
        <dbReference type="ChEBI" id="CHEBI:57720"/>
        <dbReference type="EC" id="2.4.2.1"/>
    </reaction>
</comment>
<dbReference type="OrthoDB" id="9793848at2"/>
<comment type="catalytic activity">
    <reaction evidence="3">
        <text>uridine + phosphate = alpha-D-ribose 1-phosphate + uracil</text>
        <dbReference type="Rhea" id="RHEA:24388"/>
        <dbReference type="ChEBI" id="CHEBI:16704"/>
        <dbReference type="ChEBI" id="CHEBI:17568"/>
        <dbReference type="ChEBI" id="CHEBI:43474"/>
        <dbReference type="ChEBI" id="CHEBI:57720"/>
        <dbReference type="EC" id="2.4.2.2"/>
    </reaction>
</comment>
<comment type="caution">
    <text evidence="4">The sequence shown here is derived from an EMBL/GenBank/DDBJ whole genome shotgun (WGS) entry which is preliminary data.</text>
</comment>
<evidence type="ECO:0000256" key="3">
    <source>
        <dbReference type="HAMAP-Rule" id="MF_01537"/>
    </source>
</evidence>
<comment type="catalytic activity">
    <reaction evidence="3">
        <text>xanthosine + phosphate = alpha-D-ribose 1-phosphate + xanthine</text>
        <dbReference type="Rhea" id="RHEA:27638"/>
        <dbReference type="ChEBI" id="CHEBI:17712"/>
        <dbReference type="ChEBI" id="CHEBI:18107"/>
        <dbReference type="ChEBI" id="CHEBI:43474"/>
        <dbReference type="ChEBI" id="CHEBI:57720"/>
        <dbReference type="EC" id="2.4.2.1"/>
    </reaction>
</comment>
<gene>
    <name evidence="3" type="primary">ppnP</name>
    <name evidence="4" type="ORF">NRIC_28790</name>
</gene>
<dbReference type="PANTHER" id="PTHR36540">
    <property type="entry name" value="PYRIMIDINE/PURINE NUCLEOSIDE PHOSPHORYLASE"/>
    <property type="match status" value="1"/>
</dbReference>
<comment type="function">
    <text evidence="3">Catalyzes the phosphorolysis of diverse nucleosides, yielding D-ribose 1-phosphate and the respective free bases. Can use uridine, adenosine, guanosine, cytidine, thymidine, inosine and xanthosine as substrates. Also catalyzes the reverse reactions.</text>
</comment>
<evidence type="ECO:0000313" key="4">
    <source>
        <dbReference type="EMBL" id="GCF94988.1"/>
    </source>
</evidence>
<keyword evidence="2 3" id="KW-0808">Transferase</keyword>
<evidence type="ECO:0000313" key="5">
    <source>
        <dbReference type="Proteomes" id="UP000290567"/>
    </source>
</evidence>
<evidence type="ECO:0000256" key="1">
    <source>
        <dbReference type="ARBA" id="ARBA00022676"/>
    </source>
</evidence>
<organism evidence="4 5">
    <name type="scientific">Enterococcus florum</name>
    <dbReference type="NCBI Taxonomy" id="2480627"/>
    <lineage>
        <taxon>Bacteria</taxon>
        <taxon>Bacillati</taxon>
        <taxon>Bacillota</taxon>
        <taxon>Bacilli</taxon>
        <taxon>Lactobacillales</taxon>
        <taxon>Enterococcaceae</taxon>
        <taxon>Enterococcus</taxon>
    </lineage>
</organism>
<comment type="catalytic activity">
    <reaction evidence="3">
        <text>thymidine + phosphate = 2-deoxy-alpha-D-ribose 1-phosphate + thymine</text>
        <dbReference type="Rhea" id="RHEA:16037"/>
        <dbReference type="ChEBI" id="CHEBI:17748"/>
        <dbReference type="ChEBI" id="CHEBI:17821"/>
        <dbReference type="ChEBI" id="CHEBI:43474"/>
        <dbReference type="ChEBI" id="CHEBI:57259"/>
        <dbReference type="EC" id="2.4.2.2"/>
    </reaction>
</comment>
<dbReference type="Pfam" id="PF06865">
    <property type="entry name" value="Ppnp"/>
    <property type="match status" value="1"/>
</dbReference>
<dbReference type="FunFam" id="2.60.120.10:FF:000016">
    <property type="entry name" value="Pyrimidine/purine nucleoside phosphorylase"/>
    <property type="match status" value="1"/>
</dbReference>
<dbReference type="Proteomes" id="UP000290567">
    <property type="component" value="Unassembled WGS sequence"/>
</dbReference>
<dbReference type="InterPro" id="IPR009664">
    <property type="entry name" value="Ppnp"/>
</dbReference>
<dbReference type="InterPro" id="IPR011051">
    <property type="entry name" value="RmlC_Cupin_sf"/>
</dbReference>
<comment type="catalytic activity">
    <reaction evidence="3">
        <text>guanosine + phosphate = alpha-D-ribose 1-phosphate + guanine</text>
        <dbReference type="Rhea" id="RHEA:13233"/>
        <dbReference type="ChEBI" id="CHEBI:16235"/>
        <dbReference type="ChEBI" id="CHEBI:16750"/>
        <dbReference type="ChEBI" id="CHEBI:43474"/>
        <dbReference type="ChEBI" id="CHEBI:57720"/>
        <dbReference type="EC" id="2.4.2.1"/>
    </reaction>
</comment>